<evidence type="ECO:0000256" key="5">
    <source>
        <dbReference type="ARBA" id="ARBA00022829"/>
    </source>
</evidence>
<dbReference type="PROSITE" id="PS51900">
    <property type="entry name" value="CB"/>
    <property type="match status" value="1"/>
</dbReference>
<keyword evidence="3 10" id="KW-0963">Cytoplasm</keyword>
<evidence type="ECO:0000256" key="8">
    <source>
        <dbReference type="ARBA" id="ARBA00023172"/>
    </source>
</evidence>
<reference evidence="14" key="1">
    <citation type="journal article" date="2020" name="mSystems">
        <title>Genome- and Community-Level Interaction Insights into Carbon Utilization and Element Cycling Functions of Hydrothermarchaeota in Hydrothermal Sediment.</title>
        <authorList>
            <person name="Zhou Z."/>
            <person name="Liu Y."/>
            <person name="Xu W."/>
            <person name="Pan J."/>
            <person name="Luo Z.H."/>
            <person name="Li M."/>
        </authorList>
    </citation>
    <scope>NUCLEOTIDE SEQUENCE [LARGE SCALE GENOMIC DNA]</scope>
    <source>
        <strain evidence="14">SpSt-914</strain>
    </source>
</reference>
<evidence type="ECO:0000256" key="6">
    <source>
        <dbReference type="ARBA" id="ARBA00022908"/>
    </source>
</evidence>
<dbReference type="InterPro" id="IPR023009">
    <property type="entry name" value="Tyrosine_recombinase_XerC/XerD"/>
</dbReference>
<feature type="active site" description="O-(3'-phospho-DNA)-tyrosine intermediate" evidence="10">
    <location>
        <position position="297"/>
    </location>
</feature>
<proteinExistence type="inferred from homology"/>
<dbReference type="InterPro" id="IPR011010">
    <property type="entry name" value="DNA_brk_join_enz"/>
</dbReference>
<feature type="active site" evidence="10">
    <location>
        <position position="172"/>
    </location>
</feature>
<dbReference type="PROSITE" id="PS51898">
    <property type="entry name" value="TYR_RECOMBINASE"/>
    <property type="match status" value="1"/>
</dbReference>
<sequence length="320" mass="36092">MKAGVNSGFDARRFSGYADNVELKPDYRRALTQFLDYLRKERRFSNHTVRSYENDLVQFFDFCAEQLNGKPLNKIERHDIRDFIGAVMRYGYTNKSTARKLSSLRSFFRYLVETGVINASPVSGIKGPALEKRLPPLLSEFQVAQALAPLDDSVSSLRDAAIMETIYGSGLRAAELVGLNIQDIDFNDRTIRVRGKGSKERILPLGSKEAAAIQRYLAVRGYPAEQAVFLNRRGKRLTTRSIQEIVRRALSRVSGVSATNPHALRHAFATHLLERGADLRAVQELLGHASLASTQIYTHLTVERLRRIYDRAHPRSGEQS</sequence>
<name>A0A7V3UZI4_UNCW3</name>
<feature type="active site" evidence="10">
    <location>
        <position position="196"/>
    </location>
</feature>
<dbReference type="GO" id="GO:0005737">
    <property type="term" value="C:cytoplasm"/>
    <property type="evidence" value="ECO:0007669"/>
    <property type="project" value="UniProtKB-SubCell"/>
</dbReference>
<keyword evidence="4 10" id="KW-0132">Cell division</keyword>
<dbReference type="CDD" id="cd00798">
    <property type="entry name" value="INT_XerDC_C"/>
    <property type="match status" value="1"/>
</dbReference>
<feature type="domain" description="Tyr recombinase" evidence="12">
    <location>
        <begin position="133"/>
        <end position="310"/>
    </location>
</feature>
<evidence type="ECO:0000256" key="4">
    <source>
        <dbReference type="ARBA" id="ARBA00022618"/>
    </source>
</evidence>
<organism evidence="14">
    <name type="scientific">candidate division WOR-3 bacterium</name>
    <dbReference type="NCBI Taxonomy" id="2052148"/>
    <lineage>
        <taxon>Bacteria</taxon>
        <taxon>Bacteria division WOR-3</taxon>
    </lineage>
</organism>
<evidence type="ECO:0000256" key="9">
    <source>
        <dbReference type="ARBA" id="ARBA00023306"/>
    </source>
</evidence>
<dbReference type="GO" id="GO:0007059">
    <property type="term" value="P:chromosome segregation"/>
    <property type="evidence" value="ECO:0007669"/>
    <property type="project" value="UniProtKB-UniRule"/>
</dbReference>
<feature type="active site" evidence="10">
    <location>
        <position position="265"/>
    </location>
</feature>
<keyword evidence="9 10" id="KW-0131">Cell cycle</keyword>
<dbReference type="EMBL" id="DTMZ01000083">
    <property type="protein sequence ID" value="HGD13159.1"/>
    <property type="molecule type" value="Genomic_DNA"/>
</dbReference>
<feature type="domain" description="Core-binding (CB)" evidence="13">
    <location>
        <begin position="25"/>
        <end position="112"/>
    </location>
</feature>
<feature type="active site" evidence="10">
    <location>
        <position position="262"/>
    </location>
</feature>
<dbReference type="InterPro" id="IPR050090">
    <property type="entry name" value="Tyrosine_recombinase_XerCD"/>
</dbReference>
<dbReference type="PANTHER" id="PTHR30349:SF77">
    <property type="entry name" value="TYROSINE RECOMBINASE XERC"/>
    <property type="match status" value="1"/>
</dbReference>
<gene>
    <name evidence="10 14" type="primary">xerC</name>
    <name evidence="14" type="ORF">ENX16_03675</name>
</gene>
<accession>A0A7V3UZI4</accession>
<dbReference type="Pfam" id="PF02899">
    <property type="entry name" value="Phage_int_SAM_1"/>
    <property type="match status" value="1"/>
</dbReference>
<evidence type="ECO:0000313" key="14">
    <source>
        <dbReference type="EMBL" id="HGD13159.1"/>
    </source>
</evidence>
<dbReference type="GO" id="GO:0003677">
    <property type="term" value="F:DNA binding"/>
    <property type="evidence" value="ECO:0007669"/>
    <property type="project" value="UniProtKB-UniRule"/>
</dbReference>
<evidence type="ECO:0000259" key="12">
    <source>
        <dbReference type="PROSITE" id="PS51898"/>
    </source>
</evidence>
<comment type="subunit">
    <text evidence="10">Forms a cyclic heterotetrameric complex composed of two molecules of XerC and two molecules of XerD.</text>
</comment>
<evidence type="ECO:0000256" key="11">
    <source>
        <dbReference type="NCBIfam" id="TIGR02224"/>
    </source>
</evidence>
<dbReference type="GO" id="GO:0009037">
    <property type="term" value="F:tyrosine-based site-specific recombinase activity"/>
    <property type="evidence" value="ECO:0007669"/>
    <property type="project" value="UniProtKB-UniRule"/>
</dbReference>
<dbReference type="InterPro" id="IPR011931">
    <property type="entry name" value="Recomb_XerC"/>
</dbReference>
<dbReference type="InterPro" id="IPR010998">
    <property type="entry name" value="Integrase_recombinase_N"/>
</dbReference>
<evidence type="ECO:0000256" key="1">
    <source>
        <dbReference type="ARBA" id="ARBA00004496"/>
    </source>
</evidence>
<dbReference type="NCBIfam" id="NF040815">
    <property type="entry name" value="recomb_XerA_Arch"/>
    <property type="match status" value="1"/>
</dbReference>
<dbReference type="InterPro" id="IPR004107">
    <property type="entry name" value="Integrase_SAM-like_N"/>
</dbReference>
<comment type="subcellular location">
    <subcellularLocation>
        <location evidence="1 10">Cytoplasm</location>
    </subcellularLocation>
</comment>
<dbReference type="NCBIfam" id="TIGR02224">
    <property type="entry name" value="recomb_XerC"/>
    <property type="match status" value="1"/>
</dbReference>
<dbReference type="GO" id="GO:0051301">
    <property type="term" value="P:cell division"/>
    <property type="evidence" value="ECO:0007669"/>
    <property type="project" value="UniProtKB-UniRule"/>
</dbReference>
<dbReference type="AlphaFoldDB" id="A0A7V3UZI4"/>
<keyword evidence="8 10" id="KW-0233">DNA recombination</keyword>
<dbReference type="InterPro" id="IPR044068">
    <property type="entry name" value="CB"/>
</dbReference>
<evidence type="ECO:0000256" key="7">
    <source>
        <dbReference type="ARBA" id="ARBA00023125"/>
    </source>
</evidence>
<dbReference type="InterPro" id="IPR002104">
    <property type="entry name" value="Integrase_catalytic"/>
</dbReference>
<feature type="active site" evidence="10">
    <location>
        <position position="288"/>
    </location>
</feature>
<protein>
    <recommendedName>
        <fullName evidence="10 11">Tyrosine recombinase XerC</fullName>
    </recommendedName>
</protein>
<dbReference type="PANTHER" id="PTHR30349">
    <property type="entry name" value="PHAGE INTEGRASE-RELATED"/>
    <property type="match status" value="1"/>
</dbReference>
<comment type="caution">
    <text evidence="14">The sequence shown here is derived from an EMBL/GenBank/DDBJ whole genome shotgun (WGS) entry which is preliminary data.</text>
</comment>
<dbReference type="Gene3D" id="1.10.443.10">
    <property type="entry name" value="Intergrase catalytic core"/>
    <property type="match status" value="1"/>
</dbReference>
<dbReference type="HAMAP" id="MF_01808">
    <property type="entry name" value="Recomb_XerC_XerD"/>
    <property type="match status" value="1"/>
</dbReference>
<dbReference type="NCBIfam" id="NF001399">
    <property type="entry name" value="PRK00283.1"/>
    <property type="match status" value="1"/>
</dbReference>
<keyword evidence="5 10" id="KW-0159">Chromosome partition</keyword>
<dbReference type="GO" id="GO:0006313">
    <property type="term" value="P:DNA transposition"/>
    <property type="evidence" value="ECO:0007669"/>
    <property type="project" value="UniProtKB-UniRule"/>
</dbReference>
<evidence type="ECO:0000256" key="2">
    <source>
        <dbReference type="ARBA" id="ARBA00006657"/>
    </source>
</evidence>
<keyword evidence="7 10" id="KW-0238">DNA-binding</keyword>
<dbReference type="Pfam" id="PF00589">
    <property type="entry name" value="Phage_integrase"/>
    <property type="match status" value="1"/>
</dbReference>
<comment type="similarity">
    <text evidence="2 10">Belongs to the 'phage' integrase family. XerC subfamily.</text>
</comment>
<evidence type="ECO:0000259" key="13">
    <source>
        <dbReference type="PROSITE" id="PS51900"/>
    </source>
</evidence>
<dbReference type="SUPFAM" id="SSF56349">
    <property type="entry name" value="DNA breaking-rejoining enzymes"/>
    <property type="match status" value="1"/>
</dbReference>
<evidence type="ECO:0000256" key="10">
    <source>
        <dbReference type="HAMAP-Rule" id="MF_01808"/>
    </source>
</evidence>
<comment type="function">
    <text evidence="10">Site-specific tyrosine recombinase, which acts by catalyzing the cutting and rejoining of the recombining DNA molecules. The XerC-XerD complex is essential to convert dimers of the bacterial chromosome into monomers to permit their segregation at cell division. It also contributes to the segregational stability of plasmids.</text>
</comment>
<dbReference type="Gene3D" id="1.10.150.130">
    <property type="match status" value="1"/>
</dbReference>
<evidence type="ECO:0000256" key="3">
    <source>
        <dbReference type="ARBA" id="ARBA00022490"/>
    </source>
</evidence>
<dbReference type="InterPro" id="IPR013762">
    <property type="entry name" value="Integrase-like_cat_sf"/>
</dbReference>
<keyword evidence="6 10" id="KW-0229">DNA integration</keyword>